<name>A0A1F6AFU4_9BACT</name>
<gene>
    <name evidence="1" type="ORF">A3A79_00180</name>
</gene>
<evidence type="ECO:0000313" key="1">
    <source>
        <dbReference type="EMBL" id="OGG23620.1"/>
    </source>
</evidence>
<proteinExistence type="predicted"/>
<comment type="caution">
    <text evidence="1">The sequence shown here is derived from an EMBL/GenBank/DDBJ whole genome shotgun (WGS) entry which is preliminary data.</text>
</comment>
<dbReference type="EMBL" id="MFJV01000001">
    <property type="protein sequence ID" value="OGG23620.1"/>
    <property type="molecule type" value="Genomic_DNA"/>
</dbReference>
<evidence type="ECO:0000313" key="2">
    <source>
        <dbReference type="Proteomes" id="UP000178759"/>
    </source>
</evidence>
<organism evidence="1 2">
    <name type="scientific">Candidatus Gottesmanbacteria bacterium RIFCSPLOWO2_01_FULL_43_11b</name>
    <dbReference type="NCBI Taxonomy" id="1798392"/>
    <lineage>
        <taxon>Bacteria</taxon>
        <taxon>Candidatus Gottesmaniibacteriota</taxon>
    </lineage>
</organism>
<evidence type="ECO:0008006" key="3">
    <source>
        <dbReference type="Google" id="ProtNLM"/>
    </source>
</evidence>
<accession>A0A1F6AFU4</accession>
<reference evidence="1 2" key="1">
    <citation type="journal article" date="2016" name="Nat. Commun.">
        <title>Thousands of microbial genomes shed light on interconnected biogeochemical processes in an aquifer system.</title>
        <authorList>
            <person name="Anantharaman K."/>
            <person name="Brown C.T."/>
            <person name="Hug L.A."/>
            <person name="Sharon I."/>
            <person name="Castelle C.J."/>
            <person name="Probst A.J."/>
            <person name="Thomas B.C."/>
            <person name="Singh A."/>
            <person name="Wilkins M.J."/>
            <person name="Karaoz U."/>
            <person name="Brodie E.L."/>
            <person name="Williams K.H."/>
            <person name="Hubbard S.S."/>
            <person name="Banfield J.F."/>
        </authorList>
    </citation>
    <scope>NUCLEOTIDE SEQUENCE [LARGE SCALE GENOMIC DNA]</scope>
</reference>
<dbReference type="AlphaFoldDB" id="A0A1F6AFU4"/>
<protein>
    <recommendedName>
        <fullName evidence="3">UDP-N-acetyl-alpha-D-muramoyl-L-alanyl-L-glutamate epimerase</fullName>
    </recommendedName>
</protein>
<dbReference type="STRING" id="1798392.A3A79_00180"/>
<dbReference type="Proteomes" id="UP000178759">
    <property type="component" value="Unassembled WGS sequence"/>
</dbReference>
<sequence length="470" mass="54956">MTIISRSVTITLVKIRTKIIDNGFAVGVNNRWIKNIYPKIVWSSFPISLRQILSDNAAYFFSIHFSFENKGKIDYQFPPPNLLSFFTHGLWYSLPEAVLEIPEAKFTSEKLLRDAYNSGLRTSFKGHPYLARSVIPPKIIKNSFLLPFSFGKDSLLTYAVAKEIGLKPHPVFFIEPTSSFENANKAKLRLKFQKEFNETITQFPLNLGALRQKGGTLWGWDMLLTQYTLLMIPYLYFWKPQYFFWSNEQSTNDVEKDKQGYIINTTYEQGVFWTVHLNNLLRTFSSNTIISSIIEPLHEMAILYILHHRYPKVGNYQLSCFNDDPKSKKQKWCGNCYECARVYIFLLGVGVNPKQVGFVDDMLTLKKKNLYYMFEHKELTRPLNILFQSWGERLLAFYLAYKRGIKGDLITLFAKELLPIVLKKKKELLTQYCGLHSTETIAKELQPKLLHIYRDEMSRFRREIKRVDRG</sequence>